<dbReference type="Proteomes" id="UP000008522">
    <property type="component" value="Chromosome"/>
</dbReference>
<organism evidence="1 2">
    <name type="scientific">Brachyspira intermedia (strain ATCC 51140 / PWS/A)</name>
    <name type="common">Serpulina intermedia</name>
    <dbReference type="NCBI Taxonomy" id="1045858"/>
    <lineage>
        <taxon>Bacteria</taxon>
        <taxon>Pseudomonadati</taxon>
        <taxon>Spirochaetota</taxon>
        <taxon>Spirochaetia</taxon>
        <taxon>Brachyspirales</taxon>
        <taxon>Brachyspiraceae</taxon>
        <taxon>Brachyspira</taxon>
    </lineage>
</organism>
<dbReference type="KEGG" id="bip:Bint_1554"/>
<proteinExistence type="predicted"/>
<name>G0EI14_BRAIP</name>
<protein>
    <submittedName>
        <fullName evidence="1">Uncharacterized protein</fullName>
    </submittedName>
</protein>
<sequence>MRELNFIEDNGLFGITFKSDDKAEANTVMNAIQRFISKISNKETKENIDFSICPTG</sequence>
<dbReference type="PATRIC" id="fig|1045858.4.peg.1554"/>
<evidence type="ECO:0000313" key="1">
    <source>
        <dbReference type="EMBL" id="AEM22173.1"/>
    </source>
</evidence>
<accession>G0EI14</accession>
<dbReference type="AlphaFoldDB" id="G0EI14"/>
<evidence type="ECO:0000313" key="2">
    <source>
        <dbReference type="Proteomes" id="UP000008522"/>
    </source>
</evidence>
<reference evidence="1 2" key="1">
    <citation type="journal article" date="2011" name="BMC Genomics">
        <title>Complete genome sequence of Brachyspira intermedia reveals unique genomic features in Brachyspira species and phage-mediated horizontal gene transfer.</title>
        <authorList>
            <person name="Hafstrom T."/>
            <person name="Jansson D.S."/>
            <person name="Segerman B."/>
        </authorList>
    </citation>
    <scope>NUCLEOTIDE SEQUENCE [LARGE SCALE GENOMIC DNA]</scope>
    <source>
        <strain evidence="2">ATCC 51140 / PWS/A</strain>
    </source>
</reference>
<dbReference type="RefSeq" id="WP_014487999.1">
    <property type="nucleotide sequence ID" value="NC_017243.1"/>
</dbReference>
<dbReference type="HOGENOM" id="CLU_3005123_0_0_12"/>
<keyword evidence="2" id="KW-1185">Reference proteome</keyword>
<gene>
    <name evidence="1" type="ordered locus">Bint_1554</name>
</gene>
<dbReference type="EMBL" id="CP002874">
    <property type="protein sequence ID" value="AEM22173.1"/>
    <property type="molecule type" value="Genomic_DNA"/>
</dbReference>
<dbReference type="GeneID" id="88626010"/>